<evidence type="ECO:0000313" key="17">
    <source>
        <dbReference type="Proteomes" id="UP000263014"/>
    </source>
</evidence>
<dbReference type="GO" id="GO:0009116">
    <property type="term" value="P:nucleoside metabolic process"/>
    <property type="evidence" value="ECO:0007669"/>
    <property type="project" value="InterPro"/>
</dbReference>
<evidence type="ECO:0000256" key="7">
    <source>
        <dbReference type="PIRNR" id="PIRNR000477"/>
    </source>
</evidence>
<feature type="binding site" evidence="8">
    <location>
        <position position="121"/>
    </location>
    <ligand>
        <name>phosphate</name>
        <dbReference type="ChEBI" id="CHEBI:43474"/>
    </ligand>
</feature>
<feature type="binding site" evidence="8">
    <location>
        <position position="220"/>
    </location>
    <ligand>
        <name>phosphate</name>
        <dbReference type="ChEBI" id="CHEBI:43474"/>
    </ligand>
</feature>
<gene>
    <name evidence="10" type="primary">punA_3</name>
    <name evidence="11" type="ORF">DWX31_00385</name>
    <name evidence="13" type="ORF">DXC39_14230</name>
    <name evidence="12" type="ORF">DXD79_11045</name>
    <name evidence="10" type="ORF">ERS852407_04058</name>
</gene>
<comment type="function">
    <text evidence="1">The purine nucleoside phosphorylases catalyze the phosphorolytic breakdown of the N-glycosidic bond in the beta-(deoxy)ribonucleoside molecules, with the formation of the corresponding free purine bases and pentose-1-phosphate. Cleaves guanosine, inosine, 2'-deoxyguanosine and 2'-deoxyinosine.</text>
</comment>
<keyword evidence="5 7" id="KW-0808">Transferase</keyword>
<dbReference type="EMBL" id="CYZE01000012">
    <property type="protein sequence ID" value="CUO81820.1"/>
    <property type="molecule type" value="Genomic_DNA"/>
</dbReference>
<dbReference type="SUPFAM" id="SSF53167">
    <property type="entry name" value="Purine and uridine phosphorylases"/>
    <property type="match status" value="1"/>
</dbReference>
<comment type="pathway">
    <text evidence="2 7">Purine metabolism; purine nucleoside salvage.</text>
</comment>
<evidence type="ECO:0000256" key="1">
    <source>
        <dbReference type="ARBA" id="ARBA00002678"/>
    </source>
</evidence>
<dbReference type="PANTHER" id="PTHR11904">
    <property type="entry name" value="METHYLTHIOADENOSINE/PURINE NUCLEOSIDE PHOSPHORYLASE"/>
    <property type="match status" value="1"/>
</dbReference>
<proteinExistence type="inferred from homology"/>
<dbReference type="PANTHER" id="PTHR11904:SF9">
    <property type="entry name" value="PURINE NUCLEOSIDE PHOSPHORYLASE-RELATED"/>
    <property type="match status" value="1"/>
</dbReference>
<feature type="domain" description="Nucleoside phosphorylase" evidence="9">
    <location>
        <begin position="34"/>
        <end position="277"/>
    </location>
</feature>
<evidence type="ECO:0000256" key="3">
    <source>
        <dbReference type="ARBA" id="ARBA00006751"/>
    </source>
</evidence>
<evidence type="ECO:0000256" key="2">
    <source>
        <dbReference type="ARBA" id="ARBA00005058"/>
    </source>
</evidence>
<evidence type="ECO:0000313" key="13">
    <source>
        <dbReference type="EMBL" id="RGM03795.1"/>
    </source>
</evidence>
<keyword evidence="4 7" id="KW-0328">Glycosyltransferase</keyword>
<dbReference type="InterPro" id="IPR011270">
    <property type="entry name" value="Pur_Nuc_Pase_Ino/Guo-sp"/>
</dbReference>
<dbReference type="EMBL" id="QTJW01000001">
    <property type="protein sequence ID" value="RGD72347.1"/>
    <property type="molecule type" value="Genomic_DNA"/>
</dbReference>
<dbReference type="EMBL" id="QSON01000004">
    <property type="protein sequence ID" value="RGJ05415.1"/>
    <property type="molecule type" value="Genomic_DNA"/>
</dbReference>
<organism evidence="10 14">
    <name type="scientific">Hungatella hathewayi</name>
    <dbReference type="NCBI Taxonomy" id="154046"/>
    <lineage>
        <taxon>Bacteria</taxon>
        <taxon>Bacillati</taxon>
        <taxon>Bacillota</taxon>
        <taxon>Clostridia</taxon>
        <taxon>Lachnospirales</taxon>
        <taxon>Lachnospiraceae</taxon>
        <taxon>Hungatella</taxon>
    </lineage>
</organism>
<comment type="catalytic activity">
    <reaction evidence="6">
        <text>a purine 2'-deoxy-D-ribonucleoside + phosphate = a purine nucleobase + 2-deoxy-alpha-D-ribose 1-phosphate</text>
        <dbReference type="Rhea" id="RHEA:36431"/>
        <dbReference type="ChEBI" id="CHEBI:26386"/>
        <dbReference type="ChEBI" id="CHEBI:43474"/>
        <dbReference type="ChEBI" id="CHEBI:57259"/>
        <dbReference type="ChEBI" id="CHEBI:142361"/>
        <dbReference type="EC" id="2.4.2.1"/>
    </reaction>
</comment>
<evidence type="ECO:0000256" key="6">
    <source>
        <dbReference type="ARBA" id="ARBA00048556"/>
    </source>
</evidence>
<name>A0A174I9C6_9FIRM</name>
<dbReference type="OrthoDB" id="1523230at2"/>
<evidence type="ECO:0000313" key="12">
    <source>
        <dbReference type="EMBL" id="RGJ05415.1"/>
    </source>
</evidence>
<dbReference type="InterPro" id="IPR011268">
    <property type="entry name" value="Purine_phosphorylase"/>
</dbReference>
<feature type="binding site" evidence="8">
    <location>
        <position position="243"/>
    </location>
    <ligand>
        <name>a purine D-ribonucleoside</name>
        <dbReference type="ChEBI" id="CHEBI:142355"/>
    </ligand>
</feature>
<evidence type="ECO:0000256" key="4">
    <source>
        <dbReference type="ARBA" id="ARBA00022676"/>
    </source>
</evidence>
<evidence type="ECO:0000313" key="15">
    <source>
        <dbReference type="Proteomes" id="UP000261023"/>
    </source>
</evidence>
<feature type="binding site" evidence="8">
    <location>
        <position position="69"/>
    </location>
    <ligand>
        <name>phosphate</name>
        <dbReference type="ChEBI" id="CHEBI:43474"/>
    </ligand>
</feature>
<protein>
    <recommendedName>
        <fullName evidence="7">Purine nucleoside phosphorylase</fullName>
        <ecNumber evidence="7">2.4.2.1</ecNumber>
    </recommendedName>
    <alternativeName>
        <fullName evidence="7">Inosine-guanosine phosphorylase</fullName>
    </alternativeName>
</protein>
<dbReference type="PIRSF" id="PIRSF000477">
    <property type="entry name" value="PurNPase"/>
    <property type="match status" value="1"/>
</dbReference>
<feature type="binding site" evidence="8">
    <location>
        <position position="201"/>
    </location>
    <ligand>
        <name>a purine D-ribonucleoside</name>
        <dbReference type="ChEBI" id="CHEBI:142355"/>
    </ligand>
</feature>
<dbReference type="RefSeq" id="WP_025531850.1">
    <property type="nucleotide sequence ID" value="NZ_CABIXC010000012.1"/>
</dbReference>
<dbReference type="Proteomes" id="UP000095651">
    <property type="component" value="Unassembled WGS sequence"/>
</dbReference>
<dbReference type="InterPro" id="IPR000845">
    <property type="entry name" value="Nucleoside_phosphorylase_d"/>
</dbReference>
<dbReference type="EMBL" id="QSSQ01000012">
    <property type="protein sequence ID" value="RGM03795.1"/>
    <property type="molecule type" value="Genomic_DNA"/>
</dbReference>
<dbReference type="Proteomes" id="UP000261257">
    <property type="component" value="Unassembled WGS sequence"/>
</dbReference>
<evidence type="ECO:0000313" key="10">
    <source>
        <dbReference type="EMBL" id="CUO81820.1"/>
    </source>
</evidence>
<evidence type="ECO:0000313" key="14">
    <source>
        <dbReference type="Proteomes" id="UP000095651"/>
    </source>
</evidence>
<evidence type="ECO:0000256" key="5">
    <source>
        <dbReference type="ARBA" id="ARBA00022679"/>
    </source>
</evidence>
<feature type="binding site" evidence="8">
    <location>
        <begin position="89"/>
        <end position="91"/>
    </location>
    <ligand>
        <name>phosphate</name>
        <dbReference type="ChEBI" id="CHEBI:43474"/>
    </ligand>
</feature>
<dbReference type="UniPathway" id="UPA00606"/>
<dbReference type="CDD" id="cd09009">
    <property type="entry name" value="PNP-EcPNPII_like"/>
    <property type="match status" value="1"/>
</dbReference>
<dbReference type="Pfam" id="PF01048">
    <property type="entry name" value="PNP_UDP_1"/>
    <property type="match status" value="1"/>
</dbReference>
<evidence type="ECO:0000313" key="16">
    <source>
        <dbReference type="Proteomes" id="UP000261257"/>
    </source>
</evidence>
<evidence type="ECO:0000313" key="11">
    <source>
        <dbReference type="EMBL" id="RGD72347.1"/>
    </source>
</evidence>
<feature type="binding site" evidence="8">
    <location>
        <position position="38"/>
    </location>
    <ligand>
        <name>phosphate</name>
        <dbReference type="ChEBI" id="CHEBI:43474"/>
    </ligand>
</feature>
<reference evidence="15 16" key="2">
    <citation type="submission" date="2018-08" db="EMBL/GenBank/DDBJ databases">
        <title>A genome reference for cultivated species of the human gut microbiota.</title>
        <authorList>
            <person name="Zou Y."/>
            <person name="Xue W."/>
            <person name="Luo G."/>
        </authorList>
    </citation>
    <scope>NUCLEOTIDE SEQUENCE [LARGE SCALE GENOMIC DNA]</scope>
    <source>
        <strain evidence="11 15">AF19-13AC</strain>
        <strain evidence="13 16">TF05-11AC</strain>
        <strain evidence="12 17">TM09-12</strain>
    </source>
</reference>
<reference evidence="10 14" key="1">
    <citation type="submission" date="2015-09" db="EMBL/GenBank/DDBJ databases">
        <authorList>
            <consortium name="Pathogen Informatics"/>
        </authorList>
    </citation>
    <scope>NUCLEOTIDE SEQUENCE [LARGE SCALE GENOMIC DNA]</scope>
    <source>
        <strain evidence="10 14">2789STDY5608850</strain>
    </source>
</reference>
<dbReference type="NCBIfam" id="TIGR01697">
    <property type="entry name" value="PNPH-PUNA-XAPA"/>
    <property type="match status" value="1"/>
</dbReference>
<accession>A0A174I9C6</accession>
<dbReference type="Proteomes" id="UP000261023">
    <property type="component" value="Unassembled WGS sequence"/>
</dbReference>
<dbReference type="Gene3D" id="3.40.50.1580">
    <property type="entry name" value="Nucleoside phosphorylase domain"/>
    <property type="match status" value="1"/>
</dbReference>
<dbReference type="NCBIfam" id="NF006054">
    <property type="entry name" value="PRK08202.1"/>
    <property type="match status" value="1"/>
</dbReference>
<dbReference type="AlphaFoldDB" id="A0A174I9C6"/>
<dbReference type="GO" id="GO:0004731">
    <property type="term" value="F:purine-nucleoside phosphorylase activity"/>
    <property type="evidence" value="ECO:0007669"/>
    <property type="project" value="UniProtKB-EC"/>
</dbReference>
<evidence type="ECO:0000256" key="8">
    <source>
        <dbReference type="PIRSR" id="PIRSR000477-2"/>
    </source>
</evidence>
<dbReference type="Proteomes" id="UP000263014">
    <property type="component" value="Unassembled WGS sequence"/>
</dbReference>
<dbReference type="InterPro" id="IPR035994">
    <property type="entry name" value="Nucleoside_phosphorylase_sf"/>
</dbReference>
<comment type="similarity">
    <text evidence="3 7">Belongs to the PNP/MTAP phosphorylase family.</text>
</comment>
<dbReference type="GO" id="GO:0005737">
    <property type="term" value="C:cytoplasm"/>
    <property type="evidence" value="ECO:0007669"/>
    <property type="project" value="TreeGrafter"/>
</dbReference>
<evidence type="ECO:0000259" key="9">
    <source>
        <dbReference type="Pfam" id="PF01048"/>
    </source>
</evidence>
<sequence length="286" mass="31500">MNNIEMKYNFNLEYFEKSADYVKSKIDFKPQTALILGSALGSLASDIKNPVEIPYEDIPDFLVSTVKSHAGKLILGELYGRKVVCMSGRFHYYEGYDYEQLVAPVRLFKLLGVENMILTNAAGGINTGYKPGDLMIIRDHINLAGASPLRGPNDDRIGPRFFDVCNAYDEGLRTLAKSLAKECSLRIQEGVYAYQTGPHFETPAEIRFLRMAGADAAGMSTVTEALTAAHCGLKTLAISLISNMAAGVNNNRVDGEEVDYVAAQSAKEFKKYLSSILAHMESQEDE</sequence>
<dbReference type="NCBIfam" id="TIGR01700">
    <property type="entry name" value="PNPH"/>
    <property type="match status" value="1"/>
</dbReference>
<dbReference type="EC" id="2.4.2.1" evidence="7"/>